<dbReference type="RefSeq" id="WP_146882802.1">
    <property type="nucleotide sequence ID" value="NZ_BJXB01000003.1"/>
</dbReference>
<dbReference type="OrthoDB" id="9804926at2"/>
<gene>
    <name evidence="1" type="ORF">DC3_09730</name>
</gene>
<name>A0A511MYH9_DEIC1</name>
<dbReference type="EMBL" id="BJXB01000003">
    <property type="protein sequence ID" value="GEM45338.1"/>
    <property type="molecule type" value="Genomic_DNA"/>
</dbReference>
<protein>
    <submittedName>
        <fullName evidence="1">Uncharacterized protein</fullName>
    </submittedName>
</protein>
<dbReference type="Proteomes" id="UP000321306">
    <property type="component" value="Unassembled WGS sequence"/>
</dbReference>
<sequence length="94" mass="10980">MELQPYHEEFKQYVADLRLPEGHWSGYDPETGLRIGGRVIPPTPQEIWADTDLFLQGEVVRVGVQFLMRFKKMVIEVTGKQVTFRNLFRLVSDQ</sequence>
<dbReference type="AlphaFoldDB" id="A0A511MYH9"/>
<comment type="caution">
    <text evidence="1">The sequence shown here is derived from an EMBL/GenBank/DDBJ whole genome shotgun (WGS) entry which is preliminary data.</text>
</comment>
<keyword evidence="2" id="KW-1185">Reference proteome</keyword>
<evidence type="ECO:0000313" key="1">
    <source>
        <dbReference type="EMBL" id="GEM45338.1"/>
    </source>
</evidence>
<evidence type="ECO:0000313" key="2">
    <source>
        <dbReference type="Proteomes" id="UP000321306"/>
    </source>
</evidence>
<accession>A0A511MYH9</accession>
<organism evidence="1 2">
    <name type="scientific">Deinococcus cellulosilyticus (strain DSM 18568 / NBRC 106333 / KACC 11606 / 5516J-15)</name>
    <dbReference type="NCBI Taxonomy" id="1223518"/>
    <lineage>
        <taxon>Bacteria</taxon>
        <taxon>Thermotogati</taxon>
        <taxon>Deinococcota</taxon>
        <taxon>Deinococci</taxon>
        <taxon>Deinococcales</taxon>
        <taxon>Deinococcaceae</taxon>
        <taxon>Deinococcus</taxon>
    </lineage>
</organism>
<proteinExistence type="predicted"/>
<reference evidence="1 2" key="1">
    <citation type="submission" date="2019-07" db="EMBL/GenBank/DDBJ databases">
        <title>Whole genome shotgun sequence of Deinococcus cellulosilyticus NBRC 106333.</title>
        <authorList>
            <person name="Hosoyama A."/>
            <person name="Uohara A."/>
            <person name="Ohji S."/>
            <person name="Ichikawa N."/>
        </authorList>
    </citation>
    <scope>NUCLEOTIDE SEQUENCE [LARGE SCALE GENOMIC DNA]</scope>
    <source>
        <strain evidence="1 2">NBRC 106333</strain>
    </source>
</reference>